<dbReference type="InterPro" id="IPR042095">
    <property type="entry name" value="SUMF_sf"/>
</dbReference>
<dbReference type="Pfam" id="PF03781">
    <property type="entry name" value="FGE-sulfatase"/>
    <property type="match status" value="1"/>
</dbReference>
<evidence type="ECO:0000256" key="2">
    <source>
        <dbReference type="SAM" id="SignalP"/>
    </source>
</evidence>
<feature type="chain" id="PRO_5020831605" evidence="2">
    <location>
        <begin position="32"/>
        <end position="356"/>
    </location>
</feature>
<sequence length="356" mass="39197">MHTLIHDRLPACGAGRLACALVSLVALQAGAQPPDGPVPPPEPIVTNRLGMQMVRLPAGEFTMGNPASVDDMARWFPGLPRERLLDLKDEQPAHRVRLSSFYMARHEVTVGQWRAFLAASGHLPESVADGTGGYGYDPQHPGVQGKGDAFAGRAPRFSWANPGFAQTDSHPVVNVTWHDAQALAQWLSQQEGRRYRLPTEAEWEYACRAGSSTQFHTGDAPDSLQGSANVFDRDAAEHWPLWREQALPVNDGFAFTAPVGRFTPNAFGLHDLHGNVWEWTADFHADDTYARPGQPAGQTVHNPTGPAEGSVRVRRGGSWHTWPLYARCSYRNWNSATTRYTLVGIRLVMDVAVPQR</sequence>
<dbReference type="RefSeq" id="WP_130968320.1">
    <property type="nucleotide sequence ID" value="NZ_SIXI01000004.1"/>
</dbReference>
<gene>
    <name evidence="4" type="ORF">EYS42_11600</name>
</gene>
<dbReference type="PANTHER" id="PTHR23150">
    <property type="entry name" value="SULFATASE MODIFYING FACTOR 1, 2"/>
    <property type="match status" value="1"/>
</dbReference>
<keyword evidence="2" id="KW-0732">Signal</keyword>
<dbReference type="Proteomes" id="UP000292120">
    <property type="component" value="Unassembled WGS sequence"/>
</dbReference>
<dbReference type="SUPFAM" id="SSF56436">
    <property type="entry name" value="C-type lectin-like"/>
    <property type="match status" value="1"/>
</dbReference>
<dbReference type="EMBL" id="SIXI01000004">
    <property type="protein sequence ID" value="TBO30328.1"/>
    <property type="molecule type" value="Genomic_DNA"/>
</dbReference>
<dbReference type="InterPro" id="IPR051043">
    <property type="entry name" value="Sulfatase_Mod_Factor_Kinase"/>
</dbReference>
<evidence type="ECO:0000259" key="3">
    <source>
        <dbReference type="Pfam" id="PF03781"/>
    </source>
</evidence>
<dbReference type="OrthoDB" id="9768004at2"/>
<dbReference type="AlphaFoldDB" id="A0A4Q9H342"/>
<reference evidence="4 5" key="1">
    <citation type="submission" date="2019-02" db="EMBL/GenBank/DDBJ databases">
        <title>Aquabacterium sp. strain KMB7.</title>
        <authorList>
            <person name="Chen W.-M."/>
        </authorList>
    </citation>
    <scope>NUCLEOTIDE SEQUENCE [LARGE SCALE GENOMIC DNA]</scope>
    <source>
        <strain evidence="4 5">KMB7</strain>
    </source>
</reference>
<dbReference type="GO" id="GO:0120147">
    <property type="term" value="F:formylglycine-generating oxidase activity"/>
    <property type="evidence" value="ECO:0007669"/>
    <property type="project" value="TreeGrafter"/>
</dbReference>
<accession>A0A4Q9H342</accession>
<keyword evidence="5" id="KW-1185">Reference proteome</keyword>
<feature type="signal peptide" evidence="2">
    <location>
        <begin position="1"/>
        <end position="31"/>
    </location>
</feature>
<evidence type="ECO:0000256" key="1">
    <source>
        <dbReference type="SAM" id="MobiDB-lite"/>
    </source>
</evidence>
<proteinExistence type="predicted"/>
<comment type="caution">
    <text evidence="4">The sequence shown here is derived from an EMBL/GenBank/DDBJ whole genome shotgun (WGS) entry which is preliminary data.</text>
</comment>
<feature type="region of interest" description="Disordered" evidence="1">
    <location>
        <begin position="291"/>
        <end position="310"/>
    </location>
</feature>
<feature type="domain" description="Sulfatase-modifying factor enzyme-like" evidence="3">
    <location>
        <begin position="52"/>
        <end position="348"/>
    </location>
</feature>
<evidence type="ECO:0000313" key="5">
    <source>
        <dbReference type="Proteomes" id="UP000292120"/>
    </source>
</evidence>
<dbReference type="InterPro" id="IPR016187">
    <property type="entry name" value="CTDL_fold"/>
</dbReference>
<dbReference type="InterPro" id="IPR005532">
    <property type="entry name" value="SUMF_dom"/>
</dbReference>
<dbReference type="PANTHER" id="PTHR23150:SF19">
    <property type="entry name" value="FORMYLGLYCINE-GENERATING ENZYME"/>
    <property type="match status" value="1"/>
</dbReference>
<evidence type="ECO:0000313" key="4">
    <source>
        <dbReference type="EMBL" id="TBO30328.1"/>
    </source>
</evidence>
<dbReference type="Gene3D" id="3.90.1580.10">
    <property type="entry name" value="paralog of FGE (formylglycine-generating enzyme)"/>
    <property type="match status" value="1"/>
</dbReference>
<protein>
    <submittedName>
        <fullName evidence="4">Formylglycine-generating enzyme family protein</fullName>
    </submittedName>
</protein>
<organism evidence="4 5">
    <name type="scientific">Aquabacterium lacunae</name>
    <dbReference type="NCBI Taxonomy" id="2528630"/>
    <lineage>
        <taxon>Bacteria</taxon>
        <taxon>Pseudomonadati</taxon>
        <taxon>Pseudomonadota</taxon>
        <taxon>Betaproteobacteria</taxon>
        <taxon>Burkholderiales</taxon>
        <taxon>Aquabacterium</taxon>
    </lineage>
</organism>
<name>A0A4Q9H342_9BURK</name>